<reference evidence="6 7" key="1">
    <citation type="submission" date="2018-06" db="EMBL/GenBank/DDBJ databases">
        <title>Spongiibacterium sp. HME9304 Genome sequencing and assembly.</title>
        <authorList>
            <person name="Kang H."/>
            <person name="Kim H."/>
            <person name="Joh K."/>
        </authorList>
    </citation>
    <scope>NUCLEOTIDE SEQUENCE [LARGE SCALE GENOMIC DNA]</scope>
    <source>
        <strain evidence="6 7">HME9304</strain>
    </source>
</reference>
<evidence type="ECO:0000256" key="5">
    <source>
        <dbReference type="HAMAP-Rule" id="MF_00532"/>
    </source>
</evidence>
<sequence>MEVVHKIGRRKTAVARVYVSEGKGNITINKKDLEDYFTTATLQYKVKQPFALTENEDSYDVKVNVYGGGITGQAEAIRLALSRVMCEINEENRSVLKPEGLLTRDPRMVERKKFGQKKARKKFQFSKR</sequence>
<dbReference type="SUPFAM" id="SSF54211">
    <property type="entry name" value="Ribosomal protein S5 domain 2-like"/>
    <property type="match status" value="1"/>
</dbReference>
<dbReference type="NCBIfam" id="NF001099">
    <property type="entry name" value="PRK00132.1"/>
    <property type="match status" value="1"/>
</dbReference>
<evidence type="ECO:0000256" key="3">
    <source>
        <dbReference type="ARBA" id="ARBA00023274"/>
    </source>
</evidence>
<dbReference type="EMBL" id="CP030104">
    <property type="protein sequence ID" value="AWX45076.1"/>
    <property type="molecule type" value="Genomic_DNA"/>
</dbReference>
<keyword evidence="7" id="KW-1185">Reference proteome</keyword>
<dbReference type="InterPro" id="IPR020568">
    <property type="entry name" value="Ribosomal_Su5_D2-typ_SF"/>
</dbReference>
<dbReference type="AlphaFoldDB" id="A0A2Z4LTE7"/>
<evidence type="ECO:0000256" key="4">
    <source>
        <dbReference type="ARBA" id="ARBA00035259"/>
    </source>
</evidence>
<proteinExistence type="inferred from homology"/>
<evidence type="ECO:0000256" key="1">
    <source>
        <dbReference type="ARBA" id="ARBA00005251"/>
    </source>
</evidence>
<dbReference type="RefSeq" id="WP_112378497.1">
    <property type="nucleotide sequence ID" value="NZ_CP030104.1"/>
</dbReference>
<dbReference type="InterPro" id="IPR000754">
    <property type="entry name" value="Ribosomal_uS9"/>
</dbReference>
<dbReference type="Pfam" id="PF00380">
    <property type="entry name" value="Ribosomal_S9"/>
    <property type="match status" value="1"/>
</dbReference>
<dbReference type="HAMAP" id="MF_00532_B">
    <property type="entry name" value="Ribosomal_uS9_B"/>
    <property type="match status" value="1"/>
</dbReference>
<dbReference type="PANTHER" id="PTHR21569:SF1">
    <property type="entry name" value="SMALL RIBOSOMAL SUBUNIT PROTEIN US9M"/>
    <property type="match status" value="1"/>
</dbReference>
<gene>
    <name evidence="5" type="primary">rpsI</name>
    <name evidence="6" type="ORF">HME9304_02085</name>
</gene>
<dbReference type="FunFam" id="3.30.230.10:FF:000001">
    <property type="entry name" value="30S ribosomal protein S9"/>
    <property type="match status" value="1"/>
</dbReference>
<evidence type="ECO:0000313" key="7">
    <source>
        <dbReference type="Proteomes" id="UP000248536"/>
    </source>
</evidence>
<dbReference type="KEGG" id="spon:HME9304_02085"/>
<comment type="similarity">
    <text evidence="1 5">Belongs to the universal ribosomal protein uS9 family.</text>
</comment>
<dbReference type="InterPro" id="IPR023035">
    <property type="entry name" value="Ribosomal_uS9_bac/plastid"/>
</dbReference>
<dbReference type="InterPro" id="IPR014721">
    <property type="entry name" value="Ribsml_uS5_D2-typ_fold_subgr"/>
</dbReference>
<dbReference type="Proteomes" id="UP000248536">
    <property type="component" value="Chromosome"/>
</dbReference>
<organism evidence="6 7">
    <name type="scientific">Flagellimonas maritima</name>
    <dbReference type="NCBI Taxonomy" id="1383885"/>
    <lineage>
        <taxon>Bacteria</taxon>
        <taxon>Pseudomonadati</taxon>
        <taxon>Bacteroidota</taxon>
        <taxon>Flavobacteriia</taxon>
        <taxon>Flavobacteriales</taxon>
        <taxon>Flavobacteriaceae</taxon>
        <taxon>Flagellimonas</taxon>
    </lineage>
</organism>
<dbReference type="GO" id="GO:0006412">
    <property type="term" value="P:translation"/>
    <property type="evidence" value="ECO:0007669"/>
    <property type="project" value="UniProtKB-UniRule"/>
</dbReference>
<dbReference type="GO" id="GO:0022627">
    <property type="term" value="C:cytosolic small ribosomal subunit"/>
    <property type="evidence" value="ECO:0007669"/>
    <property type="project" value="TreeGrafter"/>
</dbReference>
<dbReference type="Gene3D" id="3.30.230.10">
    <property type="match status" value="1"/>
</dbReference>
<keyword evidence="2 5" id="KW-0689">Ribosomal protein</keyword>
<dbReference type="OrthoDB" id="9803965at2"/>
<protein>
    <recommendedName>
        <fullName evidence="4 5">Small ribosomal subunit protein uS9</fullName>
    </recommendedName>
</protein>
<dbReference type="GO" id="GO:0003735">
    <property type="term" value="F:structural constituent of ribosome"/>
    <property type="evidence" value="ECO:0007669"/>
    <property type="project" value="InterPro"/>
</dbReference>
<dbReference type="PANTHER" id="PTHR21569">
    <property type="entry name" value="RIBOSOMAL PROTEIN S9"/>
    <property type="match status" value="1"/>
</dbReference>
<accession>A0A2Z4LTE7</accession>
<evidence type="ECO:0000256" key="2">
    <source>
        <dbReference type="ARBA" id="ARBA00022980"/>
    </source>
</evidence>
<evidence type="ECO:0000313" key="6">
    <source>
        <dbReference type="EMBL" id="AWX45076.1"/>
    </source>
</evidence>
<name>A0A2Z4LTE7_9FLAO</name>
<keyword evidence="3 5" id="KW-0687">Ribonucleoprotein</keyword>
<dbReference type="GO" id="GO:0003723">
    <property type="term" value="F:RNA binding"/>
    <property type="evidence" value="ECO:0007669"/>
    <property type="project" value="TreeGrafter"/>
</dbReference>